<feature type="region of interest" description="Disordered" evidence="2">
    <location>
        <begin position="687"/>
        <end position="768"/>
    </location>
</feature>
<evidence type="ECO:0000313" key="4">
    <source>
        <dbReference type="Proteomes" id="UP000245119"/>
    </source>
</evidence>
<dbReference type="PANTHER" id="PTHR12484:SF4">
    <property type="entry name" value="A-KINASE ANCHOR PROTEIN 17A"/>
    <property type="match status" value="1"/>
</dbReference>
<sequence>MANTSVCNDTSEAIELYEPQGLYLKPVAKINICAQLPQLKTPGKTITSWEVIEKVKHMIRPEVFLSVKVVKSTMDFIRLEGEIENKSKLPLLVMKLDNKTIKLSGFTETLKVRAAEAKIAFPVRHDWDSYFRDARNMNELKSGERPDTIHLKDLPTRWFMLKSDKEKATKFDEEKLKPAEDVLRQVFGTFGEVRFVDIPINDPYRKEIMGVLAKPGTIQTFTYGQDLTFEAYVQFKEYISFVKAMDSLRGMKLLYKEEDGKALTANIKVDFDKTKHLSDKMIRKRRTEREKLEELEKMRLEQAKLEKEEELRIAELERQRKLELERERQRRKEERLQKKEQRRREREERRRQKLLEQQQREEEERMQLKIALEERRLLIAQRKLESLRVLSELFERVKDAKMEEEVAEKKKELEEEQRQKALEEQRRRLEEERQKAEAKIQKKLQMRQHEVELREKILKNVQAKEQQEQEKKREELRQKLSGTRRLKSAVIMKQRLGSIIHNHDNKEDLQPAKKKDEEDKKVYVMNEDKSDEKDHKSKFELASSYDSDEAEKRKKPSALERVLKNNRLRAWGGASDDESDSRQKKVLAEVVAPKKKKIEKILIIKKIEKVRDDDTDSADSAVTVIPPPRSSFAPPDDPAAQHPFLGPPPSAIPFPSSWLPFPPPPVMIPPAWGCHPLPPALMRRKDREYHPSSQSHWSTQQRSLVPSPARSRKNFHTFKQPYLKKYNYRRGSGNSSGNARSSRRSESYKSQKLSTKKDLDGRFMYPLS</sequence>
<dbReference type="Proteomes" id="UP000245119">
    <property type="component" value="Linkage Group LG3"/>
</dbReference>
<reference evidence="3 4" key="1">
    <citation type="submission" date="2018-04" db="EMBL/GenBank/DDBJ databases">
        <title>The genome of golden apple snail Pomacea canaliculata provides insight into stress tolerance and invasive adaptation.</title>
        <authorList>
            <person name="Liu C."/>
            <person name="Liu B."/>
            <person name="Ren Y."/>
            <person name="Zhang Y."/>
            <person name="Wang H."/>
            <person name="Li S."/>
            <person name="Jiang F."/>
            <person name="Yin L."/>
            <person name="Zhang G."/>
            <person name="Qian W."/>
            <person name="Fan W."/>
        </authorList>
    </citation>
    <scope>NUCLEOTIDE SEQUENCE [LARGE SCALE GENOMIC DNA]</scope>
    <source>
        <strain evidence="3">SZHN2017</strain>
        <tissue evidence="3">Muscle</tissue>
    </source>
</reference>
<evidence type="ECO:0000313" key="3">
    <source>
        <dbReference type="EMBL" id="PVD34868.1"/>
    </source>
</evidence>
<evidence type="ECO:0000256" key="1">
    <source>
        <dbReference type="SAM" id="Coils"/>
    </source>
</evidence>
<dbReference type="SUPFAM" id="SSF54928">
    <property type="entry name" value="RNA-binding domain, RBD"/>
    <property type="match status" value="1"/>
</dbReference>
<feature type="compositionally biased region" description="Polar residues" evidence="2">
    <location>
        <begin position="691"/>
        <end position="704"/>
    </location>
</feature>
<proteinExistence type="predicted"/>
<organism evidence="3 4">
    <name type="scientific">Pomacea canaliculata</name>
    <name type="common">Golden apple snail</name>
    <dbReference type="NCBI Taxonomy" id="400727"/>
    <lineage>
        <taxon>Eukaryota</taxon>
        <taxon>Metazoa</taxon>
        <taxon>Spiralia</taxon>
        <taxon>Lophotrochozoa</taxon>
        <taxon>Mollusca</taxon>
        <taxon>Gastropoda</taxon>
        <taxon>Caenogastropoda</taxon>
        <taxon>Architaenioglossa</taxon>
        <taxon>Ampullarioidea</taxon>
        <taxon>Ampullariidae</taxon>
        <taxon>Pomacea</taxon>
    </lineage>
</organism>
<dbReference type="InterPro" id="IPR056852">
    <property type="entry name" value="AK17A/B"/>
</dbReference>
<feature type="coiled-coil region" evidence="1">
    <location>
        <begin position="278"/>
        <end position="486"/>
    </location>
</feature>
<name>A0A2T7PN50_POMCA</name>
<feature type="compositionally biased region" description="Basic and acidic residues" evidence="2">
    <location>
        <begin position="501"/>
        <end position="539"/>
    </location>
</feature>
<evidence type="ECO:0008006" key="5">
    <source>
        <dbReference type="Google" id="ProtNLM"/>
    </source>
</evidence>
<dbReference type="InterPro" id="IPR035979">
    <property type="entry name" value="RBD_domain_sf"/>
</dbReference>
<feature type="compositionally biased region" description="Low complexity" evidence="2">
    <location>
        <begin position="729"/>
        <end position="740"/>
    </location>
</feature>
<dbReference type="CDD" id="cd12264">
    <property type="entry name" value="RRM_AKAP17A"/>
    <property type="match status" value="1"/>
</dbReference>
<dbReference type="OrthoDB" id="1918237at2759"/>
<protein>
    <recommendedName>
        <fullName evidence="5">RRM domain-containing protein</fullName>
    </recommendedName>
</protein>
<feature type="region of interest" description="Disordered" evidence="2">
    <location>
        <begin position="623"/>
        <end position="648"/>
    </location>
</feature>
<dbReference type="GO" id="GO:0003676">
    <property type="term" value="F:nucleic acid binding"/>
    <property type="evidence" value="ECO:0007669"/>
    <property type="project" value="InterPro"/>
</dbReference>
<dbReference type="AlphaFoldDB" id="A0A2T7PN50"/>
<dbReference type="EMBL" id="PZQS01000003">
    <property type="protein sequence ID" value="PVD34868.1"/>
    <property type="molecule type" value="Genomic_DNA"/>
</dbReference>
<dbReference type="STRING" id="400727.A0A2T7PN50"/>
<dbReference type="Pfam" id="PF25015">
    <property type="entry name" value="RBD_AKAP-17A"/>
    <property type="match status" value="1"/>
</dbReference>
<dbReference type="PANTHER" id="PTHR12484">
    <property type="entry name" value="B-LYMPHOCYTE ANTIGEN-RELATED"/>
    <property type="match status" value="1"/>
</dbReference>
<evidence type="ECO:0000256" key="2">
    <source>
        <dbReference type="SAM" id="MobiDB-lite"/>
    </source>
</evidence>
<keyword evidence="4" id="KW-1185">Reference proteome</keyword>
<comment type="caution">
    <text evidence="3">The sequence shown here is derived from an EMBL/GenBank/DDBJ whole genome shotgun (WGS) entry which is preliminary data.</text>
</comment>
<feature type="region of interest" description="Disordered" evidence="2">
    <location>
        <begin position="497"/>
        <end position="558"/>
    </location>
</feature>
<dbReference type="OMA" id="WTAFFRD"/>
<feature type="compositionally biased region" description="Basic and acidic residues" evidence="2">
    <location>
        <begin position="743"/>
        <end position="761"/>
    </location>
</feature>
<accession>A0A2T7PN50</accession>
<keyword evidence="1" id="KW-0175">Coiled coil</keyword>
<gene>
    <name evidence="3" type="ORF">C0Q70_06147</name>
</gene>